<sequence length="130" mass="14923">MFEAHFYTAAEETLTHPNPPSLESTPALPKNRGQQRLFKRALQHPRYNCSVWIWNAFGKKSDYSNKSKLHELIHLEYKKHNNETGSIFVESSSPLLSSDAMIEQLLSTTIIDISPQKSDEWLHSLQNEGI</sequence>
<reference evidence="2" key="1">
    <citation type="submission" date="2023-07" db="EMBL/GenBank/DDBJ databases">
        <title>Genome content predicts the carbon catabolic preferences of heterotrophic bacteria.</title>
        <authorList>
            <person name="Gralka M."/>
        </authorList>
    </citation>
    <scope>NUCLEOTIDE SEQUENCE</scope>
    <source>
        <strain evidence="2">I2M16</strain>
    </source>
</reference>
<evidence type="ECO:0000313" key="2">
    <source>
        <dbReference type="EMBL" id="MDO6454726.1"/>
    </source>
</evidence>
<comment type="caution">
    <text evidence="2">The sequence shown here is derived from an EMBL/GenBank/DDBJ whole genome shotgun (WGS) entry which is preliminary data.</text>
</comment>
<name>A0AAW7XLV9_9GAMM</name>
<dbReference type="Proteomes" id="UP001169862">
    <property type="component" value="Unassembled WGS sequence"/>
</dbReference>
<protein>
    <submittedName>
        <fullName evidence="2">Uncharacterized protein</fullName>
    </submittedName>
</protein>
<gene>
    <name evidence="2" type="ORF">Q4490_14220</name>
</gene>
<dbReference type="RefSeq" id="WP_303551518.1">
    <property type="nucleotide sequence ID" value="NZ_JAUOPG010000010.1"/>
</dbReference>
<dbReference type="AlphaFoldDB" id="A0AAW7XLV9"/>
<organism evidence="2 3">
    <name type="scientific">Neptunomonas phycophila</name>
    <dbReference type="NCBI Taxonomy" id="1572645"/>
    <lineage>
        <taxon>Bacteria</taxon>
        <taxon>Pseudomonadati</taxon>
        <taxon>Pseudomonadota</taxon>
        <taxon>Gammaproteobacteria</taxon>
        <taxon>Oceanospirillales</taxon>
        <taxon>Oceanospirillaceae</taxon>
        <taxon>Neptunomonas</taxon>
    </lineage>
</organism>
<proteinExistence type="predicted"/>
<evidence type="ECO:0000313" key="3">
    <source>
        <dbReference type="Proteomes" id="UP001169862"/>
    </source>
</evidence>
<accession>A0AAW7XLV9</accession>
<feature type="region of interest" description="Disordered" evidence="1">
    <location>
        <begin position="13"/>
        <end position="34"/>
    </location>
</feature>
<evidence type="ECO:0000256" key="1">
    <source>
        <dbReference type="SAM" id="MobiDB-lite"/>
    </source>
</evidence>
<dbReference type="EMBL" id="JAUOPG010000010">
    <property type="protein sequence ID" value="MDO6454726.1"/>
    <property type="molecule type" value="Genomic_DNA"/>
</dbReference>